<gene>
    <name evidence="1" type="ORF">SEVIR_3G144950v2</name>
</gene>
<proteinExistence type="predicted"/>
<name>A0A4U6VN04_SETVI</name>
<reference evidence="1" key="1">
    <citation type="submission" date="2019-03" db="EMBL/GenBank/DDBJ databases">
        <title>WGS assembly of Setaria viridis.</title>
        <authorList>
            <person name="Huang P."/>
            <person name="Jenkins J."/>
            <person name="Grimwood J."/>
            <person name="Barry K."/>
            <person name="Healey A."/>
            <person name="Mamidi S."/>
            <person name="Sreedasyam A."/>
            <person name="Shu S."/>
            <person name="Feldman M."/>
            <person name="Wu J."/>
            <person name="Yu Y."/>
            <person name="Chen C."/>
            <person name="Johnson J."/>
            <person name="Rokhsar D."/>
            <person name="Baxter I."/>
            <person name="Schmutz J."/>
            <person name="Brutnell T."/>
            <person name="Kellogg E."/>
        </authorList>
    </citation>
    <scope>NUCLEOTIDE SEQUENCE [LARGE SCALE GENOMIC DNA]</scope>
</reference>
<sequence length="42" mass="4640">MIDRWSDLTLREGVQTSLPSSISTHLLGSNSDDYRTVKSSVS</sequence>
<dbReference type="EMBL" id="CM016554">
    <property type="protein sequence ID" value="TKW25827.1"/>
    <property type="molecule type" value="Genomic_DNA"/>
</dbReference>
<accession>A0A4U6VN04</accession>
<dbReference type="Proteomes" id="UP000298652">
    <property type="component" value="Chromosome 3"/>
</dbReference>
<dbReference type="AlphaFoldDB" id="A0A4U6VN04"/>
<organism evidence="1 2">
    <name type="scientific">Setaria viridis</name>
    <name type="common">Green bristlegrass</name>
    <name type="synonym">Setaria italica subsp. viridis</name>
    <dbReference type="NCBI Taxonomy" id="4556"/>
    <lineage>
        <taxon>Eukaryota</taxon>
        <taxon>Viridiplantae</taxon>
        <taxon>Streptophyta</taxon>
        <taxon>Embryophyta</taxon>
        <taxon>Tracheophyta</taxon>
        <taxon>Spermatophyta</taxon>
        <taxon>Magnoliopsida</taxon>
        <taxon>Liliopsida</taxon>
        <taxon>Poales</taxon>
        <taxon>Poaceae</taxon>
        <taxon>PACMAD clade</taxon>
        <taxon>Panicoideae</taxon>
        <taxon>Panicodae</taxon>
        <taxon>Paniceae</taxon>
        <taxon>Cenchrinae</taxon>
        <taxon>Setaria</taxon>
    </lineage>
</organism>
<protein>
    <submittedName>
        <fullName evidence="1">Uncharacterized protein</fullName>
    </submittedName>
</protein>
<keyword evidence="2" id="KW-1185">Reference proteome</keyword>
<evidence type="ECO:0000313" key="1">
    <source>
        <dbReference type="EMBL" id="TKW25827.1"/>
    </source>
</evidence>
<evidence type="ECO:0000313" key="2">
    <source>
        <dbReference type="Proteomes" id="UP000298652"/>
    </source>
</evidence>
<dbReference type="Gramene" id="TKW25827">
    <property type="protein sequence ID" value="TKW25827"/>
    <property type="gene ID" value="SEVIR_3G144950v2"/>
</dbReference>